<dbReference type="InterPro" id="IPR004441">
    <property type="entry name" value="rRNA_MeTrfase_TrmH"/>
</dbReference>
<gene>
    <name evidence="6" type="primary">rlmB</name>
    <name evidence="6" type="ORF">JIN82_09005</name>
</gene>
<evidence type="ECO:0000313" key="7">
    <source>
        <dbReference type="Proteomes" id="UP000624703"/>
    </source>
</evidence>
<sequence length="188" mass="20577">MRRRDSEARENKHARGGQRVKKSRTEDDLFEILQSDGQPLILILDCVQDPHNLGAILRTADGAGVTAVVAPKDKSAGLTETVHRISVGAADHVPFVQVTNLSRTMKRLQEEGVWLIGTSDKGDKNIYDCDLKGPTGIVMGAEGKGMRRLIEENCDFLVQIPMKGHVDCLNVSVATGVCLYEAVRQRGL</sequence>
<dbReference type="NCBIfam" id="TIGR00186">
    <property type="entry name" value="rRNA_methyl_3"/>
    <property type="match status" value="1"/>
</dbReference>
<dbReference type="InterPro" id="IPR029028">
    <property type="entry name" value="Alpha/beta_knot_MTases"/>
</dbReference>
<organism evidence="6 7">
    <name type="scientific">Persicirhabdus sediminis</name>
    <dbReference type="NCBI Taxonomy" id="454144"/>
    <lineage>
        <taxon>Bacteria</taxon>
        <taxon>Pseudomonadati</taxon>
        <taxon>Verrucomicrobiota</taxon>
        <taxon>Verrucomicrobiia</taxon>
        <taxon>Verrucomicrobiales</taxon>
        <taxon>Verrucomicrobiaceae</taxon>
        <taxon>Persicirhabdus</taxon>
    </lineage>
</organism>
<evidence type="ECO:0000256" key="1">
    <source>
        <dbReference type="ARBA" id="ARBA00007228"/>
    </source>
</evidence>
<dbReference type="Proteomes" id="UP000624703">
    <property type="component" value="Unassembled WGS sequence"/>
</dbReference>
<dbReference type="Gene3D" id="3.40.1280.10">
    <property type="match status" value="1"/>
</dbReference>
<evidence type="ECO:0000256" key="3">
    <source>
        <dbReference type="ARBA" id="ARBA00022679"/>
    </source>
</evidence>
<keyword evidence="2" id="KW-0489">Methyltransferase</keyword>
<dbReference type="RefSeq" id="WP_200311296.1">
    <property type="nucleotide sequence ID" value="NZ_JAENIM010000039.1"/>
</dbReference>
<dbReference type="AlphaFoldDB" id="A0A8J7MDK8"/>
<dbReference type="GO" id="GO:0006396">
    <property type="term" value="P:RNA processing"/>
    <property type="evidence" value="ECO:0007669"/>
    <property type="project" value="InterPro"/>
</dbReference>
<dbReference type="GO" id="GO:0008173">
    <property type="term" value="F:RNA methyltransferase activity"/>
    <property type="evidence" value="ECO:0007669"/>
    <property type="project" value="InterPro"/>
</dbReference>
<dbReference type="InterPro" id="IPR001537">
    <property type="entry name" value="SpoU_MeTrfase"/>
</dbReference>
<evidence type="ECO:0000259" key="5">
    <source>
        <dbReference type="Pfam" id="PF00588"/>
    </source>
</evidence>
<dbReference type="GO" id="GO:0032259">
    <property type="term" value="P:methylation"/>
    <property type="evidence" value="ECO:0007669"/>
    <property type="project" value="UniProtKB-KW"/>
</dbReference>
<feature type="region of interest" description="Disordered" evidence="4">
    <location>
        <begin position="1"/>
        <end position="22"/>
    </location>
</feature>
<comment type="caution">
    <text evidence="6">The sequence shown here is derived from an EMBL/GenBank/DDBJ whole genome shotgun (WGS) entry which is preliminary data.</text>
</comment>
<comment type="similarity">
    <text evidence="1">Belongs to the class IV-like SAM-binding methyltransferase superfamily. RNA methyltransferase TrmH family.</text>
</comment>
<dbReference type="CDD" id="cd18103">
    <property type="entry name" value="SpoU-like_RlmB"/>
    <property type="match status" value="1"/>
</dbReference>
<dbReference type="GO" id="GO:0005829">
    <property type="term" value="C:cytosol"/>
    <property type="evidence" value="ECO:0007669"/>
    <property type="project" value="TreeGrafter"/>
</dbReference>
<feature type="domain" description="tRNA/rRNA methyltransferase SpoU type" evidence="5">
    <location>
        <begin position="40"/>
        <end position="180"/>
    </location>
</feature>
<dbReference type="SUPFAM" id="SSF75217">
    <property type="entry name" value="alpha/beta knot"/>
    <property type="match status" value="1"/>
</dbReference>
<dbReference type="PANTHER" id="PTHR46429:SF1">
    <property type="entry name" value="23S RRNA (GUANOSINE-2'-O-)-METHYLTRANSFERASE RLMB"/>
    <property type="match status" value="1"/>
</dbReference>
<protein>
    <submittedName>
        <fullName evidence="6">23S rRNA (Guanosine(2251)-2'-O)-methyltransferase RlmB</fullName>
    </submittedName>
</protein>
<accession>A0A8J7MDK8</accession>
<evidence type="ECO:0000256" key="4">
    <source>
        <dbReference type="SAM" id="MobiDB-lite"/>
    </source>
</evidence>
<evidence type="ECO:0000256" key="2">
    <source>
        <dbReference type="ARBA" id="ARBA00022603"/>
    </source>
</evidence>
<keyword evidence="7" id="KW-1185">Reference proteome</keyword>
<dbReference type="Pfam" id="PF00588">
    <property type="entry name" value="SpoU_methylase"/>
    <property type="match status" value="1"/>
</dbReference>
<dbReference type="FunFam" id="3.40.1280.10:FF:000008">
    <property type="entry name" value="Group 3 RNA methyltransferase TrmH"/>
    <property type="match status" value="1"/>
</dbReference>
<proteinExistence type="inferred from homology"/>
<dbReference type="EMBL" id="JAENIM010000039">
    <property type="protein sequence ID" value="MBK1791286.1"/>
    <property type="molecule type" value="Genomic_DNA"/>
</dbReference>
<dbReference type="GO" id="GO:0003723">
    <property type="term" value="F:RNA binding"/>
    <property type="evidence" value="ECO:0007669"/>
    <property type="project" value="InterPro"/>
</dbReference>
<keyword evidence="3" id="KW-0808">Transferase</keyword>
<evidence type="ECO:0000313" key="6">
    <source>
        <dbReference type="EMBL" id="MBK1791286.1"/>
    </source>
</evidence>
<dbReference type="InterPro" id="IPR029026">
    <property type="entry name" value="tRNA_m1G_MTases_N"/>
</dbReference>
<name>A0A8J7MDK8_9BACT</name>
<reference evidence="6" key="1">
    <citation type="submission" date="2021-01" db="EMBL/GenBank/DDBJ databases">
        <title>Modified the classification status of verrucomicrobia.</title>
        <authorList>
            <person name="Feng X."/>
        </authorList>
    </citation>
    <scope>NUCLEOTIDE SEQUENCE</scope>
    <source>
        <strain evidence="6">_KCTC 22039</strain>
    </source>
</reference>
<dbReference type="PANTHER" id="PTHR46429">
    <property type="entry name" value="23S RRNA (GUANOSINE-2'-O-)-METHYLTRANSFERASE RLMB"/>
    <property type="match status" value="1"/>
</dbReference>
<feature type="compositionally biased region" description="Basic and acidic residues" evidence="4">
    <location>
        <begin position="1"/>
        <end position="13"/>
    </location>
</feature>